<keyword evidence="3" id="KW-1185">Reference proteome</keyword>
<comment type="caution">
    <text evidence="2">The sequence shown here is derived from an EMBL/GenBank/DDBJ whole genome shotgun (WGS) entry which is preliminary data.</text>
</comment>
<feature type="transmembrane region" description="Helical" evidence="1">
    <location>
        <begin position="7"/>
        <end position="25"/>
    </location>
</feature>
<keyword evidence="1" id="KW-0472">Membrane</keyword>
<evidence type="ECO:0000313" key="3">
    <source>
        <dbReference type="Proteomes" id="UP001205185"/>
    </source>
</evidence>
<dbReference type="RefSeq" id="WP_253889035.1">
    <property type="nucleotide sequence ID" value="NZ_BAAAVB010000015.1"/>
</dbReference>
<dbReference type="EMBL" id="JAMTCO010000011">
    <property type="protein sequence ID" value="MCP2272091.1"/>
    <property type="molecule type" value="Genomic_DNA"/>
</dbReference>
<proteinExistence type="predicted"/>
<name>A0ABT1IHQ0_9PSEU</name>
<evidence type="ECO:0000256" key="1">
    <source>
        <dbReference type="SAM" id="Phobius"/>
    </source>
</evidence>
<organism evidence="2 3">
    <name type="scientific">Actinokineospora diospyrosa</name>
    <dbReference type="NCBI Taxonomy" id="103728"/>
    <lineage>
        <taxon>Bacteria</taxon>
        <taxon>Bacillati</taxon>
        <taxon>Actinomycetota</taxon>
        <taxon>Actinomycetes</taxon>
        <taxon>Pseudonocardiales</taxon>
        <taxon>Pseudonocardiaceae</taxon>
        <taxon>Actinokineospora</taxon>
    </lineage>
</organism>
<sequence length="348" mass="37535">MTRDMRVVIAAVAAVMVPFVVGAIFKWDGWITAVVIAVLLGAVAVVAPQVSPTAARLRGRPLGDRRFPEPVVVPPPAPAPPPPGARTLTSVRLPSAIEDIPFTLTCTVRWYPRGQGHPDPGALAVQSVISRARQLTHLHHPQDSGAVHALAAELSTPGTDSGNAVQAWATEVNLTVGEEHDSYLRNRLRLGRQRQLAQLEIDNERFLRGYLTEEVLTSAGSTVVWWLAKDSTKVRETVDLIGPLAQLSAAANDREVDRAFRALVPGSTWSDNGHSLFVVDSPTTNGQDAPDLLPDPDDDNHALFGRDLVILLDRHGHSDLAAKARQRYGVDDWSAAGAEPVEQPGPED</sequence>
<keyword evidence="1" id="KW-1133">Transmembrane helix</keyword>
<dbReference type="Proteomes" id="UP001205185">
    <property type="component" value="Unassembled WGS sequence"/>
</dbReference>
<gene>
    <name evidence="2" type="ORF">LV75_004610</name>
</gene>
<keyword evidence="1" id="KW-0812">Transmembrane</keyword>
<accession>A0ABT1IHQ0</accession>
<evidence type="ECO:0000313" key="2">
    <source>
        <dbReference type="EMBL" id="MCP2272091.1"/>
    </source>
</evidence>
<protein>
    <recommendedName>
        <fullName evidence="4">Type VII secretion protein EccE</fullName>
    </recommendedName>
</protein>
<feature type="transmembrane region" description="Helical" evidence="1">
    <location>
        <begin position="31"/>
        <end position="50"/>
    </location>
</feature>
<reference evidence="2 3" key="1">
    <citation type="submission" date="2022-06" db="EMBL/GenBank/DDBJ databases">
        <title>Genomic Encyclopedia of Archaeal and Bacterial Type Strains, Phase II (KMG-II): from individual species to whole genera.</title>
        <authorList>
            <person name="Goeker M."/>
        </authorList>
    </citation>
    <scope>NUCLEOTIDE SEQUENCE [LARGE SCALE GENOMIC DNA]</scope>
    <source>
        <strain evidence="2 3">DSM 44255</strain>
    </source>
</reference>
<evidence type="ECO:0008006" key="4">
    <source>
        <dbReference type="Google" id="ProtNLM"/>
    </source>
</evidence>